<dbReference type="EMBL" id="PVLV01000040">
    <property type="protein sequence ID" value="PRH80667.1"/>
    <property type="molecule type" value="Genomic_DNA"/>
</dbReference>
<comment type="caution">
    <text evidence="1">The sequence shown here is derived from an EMBL/GenBank/DDBJ whole genome shotgun (WGS) entry which is preliminary data.</text>
</comment>
<evidence type="ECO:0000313" key="2">
    <source>
        <dbReference type="Proteomes" id="UP000239322"/>
    </source>
</evidence>
<organism evidence="1 2">
    <name type="scientific">Streptomyces solincola</name>
    <dbReference type="NCBI Taxonomy" id="2100817"/>
    <lineage>
        <taxon>Bacteria</taxon>
        <taxon>Bacillati</taxon>
        <taxon>Actinomycetota</taxon>
        <taxon>Actinomycetes</taxon>
        <taxon>Kitasatosporales</taxon>
        <taxon>Streptomycetaceae</taxon>
        <taxon>Streptomyces</taxon>
    </lineage>
</organism>
<name>A0A2S9Q221_9ACTN</name>
<proteinExistence type="predicted"/>
<dbReference type="Proteomes" id="UP000239322">
    <property type="component" value="Unassembled WGS sequence"/>
</dbReference>
<keyword evidence="2" id="KW-1185">Reference proteome</keyword>
<sequence>MEELNTPRAQWLRGVLDMCLPALMAERPVYGYEMS</sequence>
<dbReference type="AlphaFoldDB" id="A0A2S9Q221"/>
<protein>
    <submittedName>
        <fullName evidence="1">PadR family transcriptional regulator</fullName>
    </submittedName>
</protein>
<reference evidence="1 2" key="1">
    <citation type="submission" date="2018-03" db="EMBL/GenBank/DDBJ databases">
        <title>Novel Streptomyces sp. from soil.</title>
        <authorList>
            <person name="Tan G.Y.A."/>
            <person name="Lee Z.Y."/>
        </authorList>
    </citation>
    <scope>NUCLEOTIDE SEQUENCE [LARGE SCALE GENOMIC DNA]</scope>
    <source>
        <strain evidence="1 2">ST5x</strain>
    </source>
</reference>
<accession>A0A2S9Q221</accession>
<feature type="non-terminal residue" evidence="1">
    <location>
        <position position="35"/>
    </location>
</feature>
<evidence type="ECO:0000313" key="1">
    <source>
        <dbReference type="EMBL" id="PRH80667.1"/>
    </source>
</evidence>
<gene>
    <name evidence="1" type="ORF">C6N75_03015</name>
</gene>